<dbReference type="SUPFAM" id="SSF46565">
    <property type="entry name" value="Chaperone J-domain"/>
    <property type="match status" value="1"/>
</dbReference>
<dbReference type="PROSITE" id="PS50076">
    <property type="entry name" value="DNAJ_2"/>
    <property type="match status" value="1"/>
</dbReference>
<organism evidence="2 3">
    <name type="scientific">Almyronema epifaneia S1</name>
    <dbReference type="NCBI Taxonomy" id="2991925"/>
    <lineage>
        <taxon>Bacteria</taxon>
        <taxon>Bacillati</taxon>
        <taxon>Cyanobacteriota</taxon>
        <taxon>Cyanophyceae</taxon>
        <taxon>Nodosilineales</taxon>
        <taxon>Nodosilineaceae</taxon>
        <taxon>Almyronema</taxon>
        <taxon>Almyronema epifaneia</taxon>
    </lineage>
</organism>
<dbReference type="PANTHER" id="PTHR44240:SF10">
    <property type="entry name" value="J DOMAIN-CONTAINING PROTEIN"/>
    <property type="match status" value="1"/>
</dbReference>
<protein>
    <submittedName>
        <fullName evidence="2">J domain-containing protein</fullName>
    </submittedName>
</protein>
<accession>A0ABW6ILB6</accession>
<dbReference type="RefSeq" id="WP_377967967.1">
    <property type="nucleotide sequence ID" value="NZ_JBHZOL010000105.1"/>
</dbReference>
<dbReference type="Proteomes" id="UP001600165">
    <property type="component" value="Unassembled WGS sequence"/>
</dbReference>
<dbReference type="PRINTS" id="PR00625">
    <property type="entry name" value="JDOMAIN"/>
</dbReference>
<dbReference type="InterPro" id="IPR036869">
    <property type="entry name" value="J_dom_sf"/>
</dbReference>
<feature type="domain" description="J" evidence="1">
    <location>
        <begin position="5"/>
        <end position="69"/>
    </location>
</feature>
<evidence type="ECO:0000313" key="2">
    <source>
        <dbReference type="EMBL" id="MFE4108345.1"/>
    </source>
</evidence>
<gene>
    <name evidence="2" type="ORF">ACFVKH_18840</name>
</gene>
<evidence type="ECO:0000259" key="1">
    <source>
        <dbReference type="PROSITE" id="PS50076"/>
    </source>
</evidence>
<dbReference type="Gene3D" id="1.10.287.110">
    <property type="entry name" value="DnaJ domain"/>
    <property type="match status" value="1"/>
</dbReference>
<sequence>MSFPNHYQTLQITEAATQAEVKRAYRRLAKRYHPDSHQAESGHEQITLINAAYEILGDPQRRSQYDRDRRDWQQGEAWGMGRKTSARDRQQRTVDLQNYYRQQRQKAQAADTHVDLWLRQVYGPVDRLVAKILNPLKSQIRALSADPFDDDLMADFQTYLEDCRDWLDQARAKFGSMPNPANAAGVAANLYYCLNQLEDGIEEMERFTYNYDDSYLHTGQELFRISSQLRRAAKSDVGALG</sequence>
<dbReference type="PANTHER" id="PTHR44240">
    <property type="entry name" value="DNAJ DOMAIN (PROKARYOTIC HEAT SHOCK PROTEIN)-RELATED"/>
    <property type="match status" value="1"/>
</dbReference>
<comment type="caution">
    <text evidence="2">The sequence shown here is derived from an EMBL/GenBank/DDBJ whole genome shotgun (WGS) entry which is preliminary data.</text>
</comment>
<dbReference type="InterPro" id="IPR001623">
    <property type="entry name" value="DnaJ_domain"/>
</dbReference>
<proteinExistence type="predicted"/>
<evidence type="ECO:0000313" key="3">
    <source>
        <dbReference type="Proteomes" id="UP001600165"/>
    </source>
</evidence>
<keyword evidence="3" id="KW-1185">Reference proteome</keyword>
<name>A0ABW6ILB6_9CYAN</name>
<dbReference type="EMBL" id="JBHZOL010000105">
    <property type="protein sequence ID" value="MFE4108345.1"/>
    <property type="molecule type" value="Genomic_DNA"/>
</dbReference>
<dbReference type="CDD" id="cd06257">
    <property type="entry name" value="DnaJ"/>
    <property type="match status" value="1"/>
</dbReference>
<dbReference type="Pfam" id="PF00226">
    <property type="entry name" value="DnaJ"/>
    <property type="match status" value="1"/>
</dbReference>
<dbReference type="InterPro" id="IPR052276">
    <property type="entry name" value="Diphthamide-biosynth_chaperone"/>
</dbReference>
<dbReference type="SMART" id="SM00271">
    <property type="entry name" value="DnaJ"/>
    <property type="match status" value="1"/>
</dbReference>
<reference evidence="2 3" key="1">
    <citation type="submission" date="2024-10" db="EMBL/GenBank/DDBJ databases">
        <authorList>
            <person name="Ratan Roy A."/>
            <person name="Morales Sandoval P.H."/>
            <person name="De Los Santos Villalobos S."/>
            <person name="Chakraborty S."/>
            <person name="Mukherjee J."/>
        </authorList>
    </citation>
    <scope>NUCLEOTIDE SEQUENCE [LARGE SCALE GENOMIC DNA]</scope>
    <source>
        <strain evidence="2 3">S1</strain>
    </source>
</reference>